<organism evidence="1 2">
    <name type="scientific">Mycobacterium lacus</name>
    <dbReference type="NCBI Taxonomy" id="169765"/>
    <lineage>
        <taxon>Bacteria</taxon>
        <taxon>Bacillati</taxon>
        <taxon>Actinomycetota</taxon>
        <taxon>Actinomycetes</taxon>
        <taxon>Mycobacteriales</taxon>
        <taxon>Mycobacteriaceae</taxon>
        <taxon>Mycobacterium</taxon>
    </lineage>
</organism>
<dbReference type="Proteomes" id="UP000466396">
    <property type="component" value="Chromosome"/>
</dbReference>
<name>A0A7I7NFT4_9MYCO</name>
<accession>A0A7I7NFT4</accession>
<sequence length="100" mass="10990">MGHVGRIRTGWELGRVRGPSRSGIESVQLPLRACFCRSSWLALRRLVRHGLARTSKRPAISPIARGSVLKRVLMSAALCVEIDYSSGWFGYPAAGIRGIE</sequence>
<dbReference type="AlphaFoldDB" id="A0A7I7NFT4"/>
<proteinExistence type="predicted"/>
<evidence type="ECO:0000313" key="1">
    <source>
        <dbReference type="EMBL" id="BBX95532.1"/>
    </source>
</evidence>
<reference evidence="1 2" key="1">
    <citation type="journal article" date="2019" name="Emerg. Microbes Infect.">
        <title>Comprehensive subspecies identification of 175 nontuberculous mycobacteria species based on 7547 genomic profiles.</title>
        <authorList>
            <person name="Matsumoto Y."/>
            <person name="Kinjo T."/>
            <person name="Motooka D."/>
            <person name="Nabeya D."/>
            <person name="Jung N."/>
            <person name="Uechi K."/>
            <person name="Horii T."/>
            <person name="Iida T."/>
            <person name="Fujita J."/>
            <person name="Nakamura S."/>
        </authorList>
    </citation>
    <scope>NUCLEOTIDE SEQUENCE [LARGE SCALE GENOMIC DNA]</scope>
    <source>
        <strain evidence="1 2">JCM 15657</strain>
    </source>
</reference>
<keyword evidence="2" id="KW-1185">Reference proteome</keyword>
<dbReference type="KEGG" id="mlj:MLAC_08260"/>
<dbReference type="EMBL" id="AP022581">
    <property type="protein sequence ID" value="BBX95532.1"/>
    <property type="molecule type" value="Genomic_DNA"/>
</dbReference>
<gene>
    <name evidence="1" type="ORF">MLAC_08260</name>
</gene>
<protein>
    <submittedName>
        <fullName evidence="1">Uncharacterized protein</fullName>
    </submittedName>
</protein>
<evidence type="ECO:0000313" key="2">
    <source>
        <dbReference type="Proteomes" id="UP000466396"/>
    </source>
</evidence>